<proteinExistence type="predicted"/>
<dbReference type="OMA" id="YAMSTSM"/>
<keyword evidence="8" id="KW-1185">Reference proteome</keyword>
<feature type="transmembrane region" description="Helical" evidence="5">
    <location>
        <begin position="189"/>
        <end position="209"/>
    </location>
</feature>
<dbReference type="GO" id="GO:0016020">
    <property type="term" value="C:membrane"/>
    <property type="evidence" value="ECO:0007669"/>
    <property type="project" value="UniProtKB-SubCell"/>
</dbReference>
<feature type="transmembrane region" description="Helical" evidence="5">
    <location>
        <begin position="120"/>
        <end position="142"/>
    </location>
</feature>
<dbReference type="EMBL" id="LR899011">
    <property type="protein sequence ID" value="CAD7084019.1"/>
    <property type="molecule type" value="Genomic_DNA"/>
</dbReference>
<evidence type="ECO:0000259" key="6">
    <source>
        <dbReference type="PROSITE" id="PS50850"/>
    </source>
</evidence>
<dbReference type="InterPro" id="IPR036259">
    <property type="entry name" value="MFS_trans_sf"/>
</dbReference>
<dbReference type="SUPFAM" id="SSF103473">
    <property type="entry name" value="MFS general substrate transporter"/>
    <property type="match status" value="1"/>
</dbReference>
<feature type="transmembrane region" description="Helical" evidence="5">
    <location>
        <begin position="326"/>
        <end position="348"/>
    </location>
</feature>
<feature type="transmembrane region" description="Helical" evidence="5">
    <location>
        <begin position="154"/>
        <end position="177"/>
    </location>
</feature>
<keyword evidence="3 5" id="KW-1133">Transmembrane helix</keyword>
<evidence type="ECO:0000256" key="5">
    <source>
        <dbReference type="SAM" id="Phobius"/>
    </source>
</evidence>
<feature type="transmembrane region" description="Helical" evidence="5">
    <location>
        <begin position="422"/>
        <end position="439"/>
    </location>
</feature>
<dbReference type="Pfam" id="PF00083">
    <property type="entry name" value="Sugar_tr"/>
    <property type="match status" value="1"/>
</dbReference>
<evidence type="ECO:0000313" key="8">
    <source>
        <dbReference type="Proteomes" id="UP000594454"/>
    </source>
</evidence>
<dbReference type="PANTHER" id="PTHR23529">
    <property type="entry name" value="GH19118P-RELATED"/>
    <property type="match status" value="1"/>
</dbReference>
<feature type="transmembrane region" description="Helical" evidence="5">
    <location>
        <begin position="95"/>
        <end position="114"/>
    </location>
</feature>
<keyword evidence="2 5" id="KW-0812">Transmembrane</keyword>
<keyword evidence="4 5" id="KW-0472">Membrane</keyword>
<dbReference type="Gene3D" id="1.20.1250.20">
    <property type="entry name" value="MFS general substrate transporter like domains"/>
    <property type="match status" value="1"/>
</dbReference>
<evidence type="ECO:0000256" key="1">
    <source>
        <dbReference type="ARBA" id="ARBA00004141"/>
    </source>
</evidence>
<feature type="transmembrane region" description="Helical" evidence="5">
    <location>
        <begin position="299"/>
        <end position="319"/>
    </location>
</feature>
<dbReference type="PROSITE" id="PS50850">
    <property type="entry name" value="MFS"/>
    <property type="match status" value="1"/>
</dbReference>
<reference evidence="7 8" key="1">
    <citation type="submission" date="2020-11" db="EMBL/GenBank/DDBJ databases">
        <authorList>
            <person name="Wallbank WR R."/>
            <person name="Pardo Diaz C."/>
            <person name="Kozak K."/>
            <person name="Martin S."/>
            <person name="Jiggins C."/>
            <person name="Moest M."/>
            <person name="Warren A I."/>
            <person name="Generalovic N T."/>
            <person name="Byers J.R.P. K."/>
            <person name="Montejo-Kovacevich G."/>
            <person name="Yen C E."/>
        </authorList>
    </citation>
    <scope>NUCLEOTIDE SEQUENCE [LARGE SCALE GENOMIC DNA]</scope>
</reference>
<name>A0A7R8YSZ3_HERIL</name>
<dbReference type="AlphaFoldDB" id="A0A7R8YSZ3"/>
<feature type="domain" description="Major facilitator superfamily (MFS) profile" evidence="6">
    <location>
        <begin position="23"/>
        <end position="445"/>
    </location>
</feature>
<feature type="transmembrane region" description="Helical" evidence="5">
    <location>
        <begin position="354"/>
        <end position="380"/>
    </location>
</feature>
<evidence type="ECO:0000256" key="3">
    <source>
        <dbReference type="ARBA" id="ARBA00022989"/>
    </source>
</evidence>
<feature type="transmembrane region" description="Helical" evidence="5">
    <location>
        <begin position="266"/>
        <end position="287"/>
    </location>
</feature>
<dbReference type="InParanoid" id="A0A7R8YSZ3"/>
<sequence length="457" mass="50678">MMNNNNPGVSRAPITITRRQTIRQEQAFLGGGLIIMSTGLFIAQSSYIWFFPSQWLFFGLSTDELLHAIISWNIAFIVGLAVAALAVRKFQKDKIYYLSALIVIIGGALMLPSWDSATPLILARYIAGAGQGLAFLPTIIHTSEITPPTARGKTVGYVSFTLVSSILIGFAMVDLFIYVNSGSLSIDQMLGILTFIFGVVSIVVNYVRFIESPVYHLKNNDIRSAIDCLAKLNLDHPSSPNVANELAHLQDFVHGPKRPSGSFRPFIRVVALRTVYALSTLTIFNLFTNLFLGRDLRQYSLLVAYLVRFFGEFIGTYTVDKLGRRLLLLISLGGCIIPFAVIGGLYLGDLDNSILVISGALSIVYRFFLGLGLSHISLLYMGESFTVGQKPFYIFIALLLENVIQILAMVICWYFTMRVAPAYLVMAVLQLIIGGFVYWKTPETKGLTLIECRDIME</sequence>
<evidence type="ECO:0000313" key="7">
    <source>
        <dbReference type="EMBL" id="CAD7084019.1"/>
    </source>
</evidence>
<dbReference type="InterPro" id="IPR005828">
    <property type="entry name" value="MFS_sugar_transport-like"/>
</dbReference>
<accession>A0A7R8YSZ3</accession>
<dbReference type="Proteomes" id="UP000594454">
    <property type="component" value="Chromosome 3"/>
</dbReference>
<evidence type="ECO:0000256" key="4">
    <source>
        <dbReference type="ARBA" id="ARBA00023136"/>
    </source>
</evidence>
<dbReference type="InterPro" id="IPR020846">
    <property type="entry name" value="MFS_dom"/>
</dbReference>
<gene>
    <name evidence="7" type="ORF">HERILL_LOCUS6937</name>
</gene>
<feature type="transmembrane region" description="Helical" evidence="5">
    <location>
        <begin position="27"/>
        <end position="49"/>
    </location>
</feature>
<dbReference type="GO" id="GO:0022857">
    <property type="term" value="F:transmembrane transporter activity"/>
    <property type="evidence" value="ECO:0007669"/>
    <property type="project" value="InterPro"/>
</dbReference>
<feature type="transmembrane region" description="Helical" evidence="5">
    <location>
        <begin position="392"/>
        <end position="416"/>
    </location>
</feature>
<organism evidence="7 8">
    <name type="scientific">Hermetia illucens</name>
    <name type="common">Black soldier fly</name>
    <dbReference type="NCBI Taxonomy" id="343691"/>
    <lineage>
        <taxon>Eukaryota</taxon>
        <taxon>Metazoa</taxon>
        <taxon>Ecdysozoa</taxon>
        <taxon>Arthropoda</taxon>
        <taxon>Hexapoda</taxon>
        <taxon>Insecta</taxon>
        <taxon>Pterygota</taxon>
        <taxon>Neoptera</taxon>
        <taxon>Endopterygota</taxon>
        <taxon>Diptera</taxon>
        <taxon>Brachycera</taxon>
        <taxon>Stratiomyomorpha</taxon>
        <taxon>Stratiomyidae</taxon>
        <taxon>Hermetiinae</taxon>
        <taxon>Hermetia</taxon>
    </lineage>
</organism>
<feature type="transmembrane region" description="Helical" evidence="5">
    <location>
        <begin position="69"/>
        <end position="88"/>
    </location>
</feature>
<comment type="subcellular location">
    <subcellularLocation>
        <location evidence="1">Membrane</location>
        <topology evidence="1">Multi-pass membrane protein</topology>
    </subcellularLocation>
</comment>
<evidence type="ECO:0000256" key="2">
    <source>
        <dbReference type="ARBA" id="ARBA00022692"/>
    </source>
</evidence>
<dbReference type="PANTHER" id="PTHR23529:SF2">
    <property type="entry name" value="GH19118P-RELATED"/>
    <property type="match status" value="1"/>
</dbReference>
<dbReference type="OrthoDB" id="6612291at2759"/>
<protein>
    <recommendedName>
        <fullName evidence="6">Major facilitator superfamily (MFS) profile domain-containing protein</fullName>
    </recommendedName>
</protein>